<dbReference type="RefSeq" id="XP_040881550.1">
    <property type="nucleotide sequence ID" value="XM_041027769.1"/>
</dbReference>
<evidence type="ECO:0000313" key="2">
    <source>
        <dbReference type="EMBL" id="KEQ64527.1"/>
    </source>
</evidence>
<evidence type="ECO:0000313" key="3">
    <source>
        <dbReference type="Proteomes" id="UP000030672"/>
    </source>
</evidence>
<evidence type="ECO:0000256" key="1">
    <source>
        <dbReference type="SAM" id="Phobius"/>
    </source>
</evidence>
<proteinExistence type="predicted"/>
<feature type="transmembrane region" description="Helical" evidence="1">
    <location>
        <begin position="143"/>
        <end position="166"/>
    </location>
</feature>
<organism evidence="2 3">
    <name type="scientific">Aureobasidium melanogenum (strain CBS 110374)</name>
    <name type="common">Aureobasidium pullulans var. melanogenum</name>
    <dbReference type="NCBI Taxonomy" id="1043003"/>
    <lineage>
        <taxon>Eukaryota</taxon>
        <taxon>Fungi</taxon>
        <taxon>Dikarya</taxon>
        <taxon>Ascomycota</taxon>
        <taxon>Pezizomycotina</taxon>
        <taxon>Dothideomycetes</taxon>
        <taxon>Dothideomycetidae</taxon>
        <taxon>Dothideales</taxon>
        <taxon>Saccotheciaceae</taxon>
        <taxon>Aureobasidium</taxon>
    </lineage>
</organism>
<keyword evidence="1" id="KW-0812">Transmembrane</keyword>
<protein>
    <submittedName>
        <fullName evidence="2">Uncharacterized protein</fullName>
    </submittedName>
</protein>
<name>A0A074W3M1_AURM1</name>
<dbReference type="AlphaFoldDB" id="A0A074W3M1"/>
<keyword evidence="1" id="KW-1133">Transmembrane helix</keyword>
<dbReference type="GeneID" id="63921142"/>
<dbReference type="Proteomes" id="UP000030672">
    <property type="component" value="Unassembled WGS sequence"/>
</dbReference>
<keyword evidence="3" id="KW-1185">Reference proteome</keyword>
<gene>
    <name evidence="2" type="ORF">M437DRAFT_82543</name>
</gene>
<reference evidence="2 3" key="1">
    <citation type="journal article" date="2014" name="BMC Genomics">
        <title>Genome sequencing of four Aureobasidium pullulans varieties: biotechnological potential, stress tolerance, and description of new species.</title>
        <authorList>
            <person name="Gostin Ar C."/>
            <person name="Ohm R.A."/>
            <person name="Kogej T."/>
            <person name="Sonjak S."/>
            <person name="Turk M."/>
            <person name="Zajc J."/>
            <person name="Zalar P."/>
            <person name="Grube M."/>
            <person name="Sun H."/>
            <person name="Han J."/>
            <person name="Sharma A."/>
            <person name="Chiniquy J."/>
            <person name="Ngan C.Y."/>
            <person name="Lipzen A."/>
            <person name="Barry K."/>
            <person name="Grigoriev I.V."/>
            <person name="Gunde-Cimerman N."/>
        </authorList>
    </citation>
    <scope>NUCLEOTIDE SEQUENCE [LARGE SCALE GENOMIC DNA]</scope>
    <source>
        <strain evidence="2 3">CBS 110374</strain>
    </source>
</reference>
<keyword evidence="1" id="KW-0472">Membrane</keyword>
<dbReference type="HOGENOM" id="CLU_103815_0_0_1"/>
<sequence>MPVMQQPQEQPSSNILTTAYNILVRGTRFFANLCARRSDKRRQTYDWEERLAYVGEEVEHEDDEISEDENDMQLERSCGVASLCYTLINHKFSIEVMADAENNKNHDNGAAAPDEPTGPPISPNMIARLRAAIANNPRQSTSVFVTALLTVCPALLTGPLLTLLGFSGLGPAAN</sequence>
<dbReference type="EMBL" id="KL584828">
    <property type="protein sequence ID" value="KEQ64527.1"/>
    <property type="molecule type" value="Genomic_DNA"/>
</dbReference>
<accession>A0A074W3M1</accession>